<evidence type="ECO:0000256" key="1">
    <source>
        <dbReference type="ARBA" id="ARBA00022603"/>
    </source>
</evidence>
<proteinExistence type="inferred from homology"/>
<evidence type="ECO:0000313" key="7">
    <source>
        <dbReference type="EMBL" id="CAG6625520.1"/>
    </source>
</evidence>
<organism evidence="7">
    <name type="scientific">Cacopsylla melanoneura</name>
    <dbReference type="NCBI Taxonomy" id="428564"/>
    <lineage>
        <taxon>Eukaryota</taxon>
        <taxon>Metazoa</taxon>
        <taxon>Ecdysozoa</taxon>
        <taxon>Arthropoda</taxon>
        <taxon>Hexapoda</taxon>
        <taxon>Insecta</taxon>
        <taxon>Pterygota</taxon>
        <taxon>Neoptera</taxon>
        <taxon>Paraneoptera</taxon>
        <taxon>Hemiptera</taxon>
        <taxon>Sternorrhyncha</taxon>
        <taxon>Psylloidea</taxon>
        <taxon>Psyllidae</taxon>
        <taxon>Psyllinae</taxon>
        <taxon>Cacopsylla</taxon>
    </lineage>
</organism>
<dbReference type="InterPro" id="IPR049561">
    <property type="entry name" value="NSUN5_7_fdxn-like"/>
</dbReference>
<name>A0A8D8VKR4_9HEMI</name>
<comment type="caution">
    <text evidence="5">Lacks conserved residue(s) required for the propagation of feature annotation.</text>
</comment>
<keyword evidence="2 5" id="KW-0808">Transferase</keyword>
<comment type="similarity">
    <text evidence="5">Belongs to the class I-like SAM-binding methyltransferase superfamily. RsmB/NOP family.</text>
</comment>
<dbReference type="SUPFAM" id="SSF53335">
    <property type="entry name" value="S-adenosyl-L-methionine-dependent methyltransferases"/>
    <property type="match status" value="1"/>
</dbReference>
<keyword evidence="4 5" id="KW-0694">RNA-binding</keyword>
<dbReference type="GO" id="GO:0070475">
    <property type="term" value="P:rRNA base methylation"/>
    <property type="evidence" value="ECO:0007669"/>
    <property type="project" value="TreeGrafter"/>
</dbReference>
<dbReference type="EMBL" id="HBUF01060127">
    <property type="protein sequence ID" value="CAG6625520.1"/>
    <property type="molecule type" value="Transcribed_RNA"/>
</dbReference>
<dbReference type="Gene3D" id="3.30.70.1170">
    <property type="entry name" value="Sun protein, domain 3"/>
    <property type="match status" value="1"/>
</dbReference>
<dbReference type="GO" id="GO:0003723">
    <property type="term" value="F:RNA binding"/>
    <property type="evidence" value="ECO:0007669"/>
    <property type="project" value="UniProtKB-UniRule"/>
</dbReference>
<evidence type="ECO:0000256" key="5">
    <source>
        <dbReference type="PROSITE-ProRule" id="PRU01023"/>
    </source>
</evidence>
<dbReference type="InterPro" id="IPR029063">
    <property type="entry name" value="SAM-dependent_MTases_sf"/>
</dbReference>
<evidence type="ECO:0000259" key="6">
    <source>
        <dbReference type="PROSITE" id="PS51686"/>
    </source>
</evidence>
<evidence type="ECO:0000256" key="3">
    <source>
        <dbReference type="ARBA" id="ARBA00022691"/>
    </source>
</evidence>
<dbReference type="PANTHER" id="PTHR22807:SF4">
    <property type="entry name" value="28S RRNA (CYTOSINE-C(5))-METHYLTRANSFERASE"/>
    <property type="match status" value="1"/>
</dbReference>
<dbReference type="Pfam" id="PF21148">
    <property type="entry name" value="NSUN5_fdxn-like"/>
    <property type="match status" value="1"/>
</dbReference>
<dbReference type="GO" id="GO:0008173">
    <property type="term" value="F:RNA methyltransferase activity"/>
    <property type="evidence" value="ECO:0007669"/>
    <property type="project" value="InterPro"/>
</dbReference>
<dbReference type="InterPro" id="IPR049560">
    <property type="entry name" value="MeTrfase_RsmB-F_NOP2_cat"/>
</dbReference>
<dbReference type="Gene3D" id="3.40.50.150">
    <property type="entry name" value="Vaccinia Virus protein VP39"/>
    <property type="match status" value="1"/>
</dbReference>
<feature type="domain" description="SAM-dependent MTase RsmB/NOP-type" evidence="6">
    <location>
        <begin position="138"/>
        <end position="310"/>
    </location>
</feature>
<feature type="binding site" evidence="5">
    <location>
        <position position="279"/>
    </location>
    <ligand>
        <name>S-adenosyl-L-methionine</name>
        <dbReference type="ChEBI" id="CHEBI:59789"/>
    </ligand>
</feature>
<dbReference type="PANTHER" id="PTHR22807">
    <property type="entry name" value="NOP2 YEAST -RELATED NOL1/NOP2/FMU SUN DOMAIN-CONTAINING"/>
    <property type="match status" value="1"/>
</dbReference>
<dbReference type="GO" id="GO:0005730">
    <property type="term" value="C:nucleolus"/>
    <property type="evidence" value="ECO:0007669"/>
    <property type="project" value="TreeGrafter"/>
</dbReference>
<accession>A0A8D8VKR4</accession>
<sequence length="310" mass="35377">MAPASDNRLPRVYKEGAKVLKEVLESKRGLKDVIYSNRNKALHTKMFALLNKYLDYQNSVGKFIEETSLGKNAKDEFVMKLLCTELLYGKKRLPPIENHAIKNVQNAYKQYCDENNIADGNISIFETTANCDSPNSYEHFIATKKKLRYVRVNTLMISKEDLISTLVSDGFVEIPKSNSYDEFLTLIIEYTARTVNEEYFVQDYHLDDVLVFLQSTNFHDYAPYTSGSIFLQDKASCFPTHLLSPPPNSVVFDTCAAPGNKTLHLAAYMKNQGTVYAVDKDPKRFKYMKEVVTYNSFYVVKTFLVATSVC</sequence>
<dbReference type="InterPro" id="IPR023267">
    <property type="entry name" value="RCMT"/>
</dbReference>
<keyword evidence="3 5" id="KW-0949">S-adenosyl-L-methionine</keyword>
<dbReference type="AlphaFoldDB" id="A0A8D8VKR4"/>
<keyword evidence="1 5" id="KW-0489">Methyltransferase</keyword>
<dbReference type="Pfam" id="PF01189">
    <property type="entry name" value="Methyltr_RsmB-F"/>
    <property type="match status" value="1"/>
</dbReference>
<reference evidence="7" key="1">
    <citation type="submission" date="2021-05" db="EMBL/GenBank/DDBJ databases">
        <authorList>
            <person name="Alioto T."/>
            <person name="Alioto T."/>
            <person name="Gomez Garrido J."/>
        </authorList>
    </citation>
    <scope>NUCLEOTIDE SEQUENCE</scope>
</reference>
<protein>
    <submittedName>
        <fullName evidence="7">Probable 28S rRNA (Cytosine-C(5))-methyltransferase</fullName>
    </submittedName>
</protein>
<evidence type="ECO:0000256" key="2">
    <source>
        <dbReference type="ARBA" id="ARBA00022679"/>
    </source>
</evidence>
<dbReference type="PROSITE" id="PS51686">
    <property type="entry name" value="SAM_MT_RSMB_NOP"/>
    <property type="match status" value="1"/>
</dbReference>
<dbReference type="InterPro" id="IPR001678">
    <property type="entry name" value="MeTrfase_RsmB-F_NOP2_dom"/>
</dbReference>
<feature type="binding site" evidence="5">
    <location>
        <begin position="255"/>
        <end position="261"/>
    </location>
    <ligand>
        <name>S-adenosyl-L-methionine</name>
        <dbReference type="ChEBI" id="CHEBI:59789"/>
    </ligand>
</feature>
<evidence type="ECO:0000256" key="4">
    <source>
        <dbReference type="ARBA" id="ARBA00022884"/>
    </source>
</evidence>